<dbReference type="GeneID" id="106809786"/>
<dbReference type="Proteomes" id="UP000695022">
    <property type="component" value="Unplaced"/>
</dbReference>
<reference evidence="2" key="1">
    <citation type="submission" date="2025-08" db="UniProtKB">
        <authorList>
            <consortium name="RefSeq"/>
        </authorList>
    </citation>
    <scope>IDENTIFICATION</scope>
</reference>
<gene>
    <name evidence="2" type="primary">LOC106809786</name>
</gene>
<dbReference type="RefSeq" id="XP_014668476.1">
    <property type="nucleotide sequence ID" value="XM_014812990.1"/>
</dbReference>
<name>A0ABM1E8F5_PRICU</name>
<dbReference type="InterPro" id="IPR033228">
    <property type="entry name" value="SZT2"/>
</dbReference>
<dbReference type="PANTHER" id="PTHR14918">
    <property type="entry name" value="KICSTOR COMPLEX PROTEIN SZT2"/>
    <property type="match status" value="1"/>
</dbReference>
<proteinExistence type="predicted"/>
<accession>A0ABM1E8F5</accession>
<keyword evidence="1" id="KW-1185">Reference proteome</keyword>
<evidence type="ECO:0000313" key="1">
    <source>
        <dbReference type="Proteomes" id="UP000695022"/>
    </source>
</evidence>
<organism evidence="1 2">
    <name type="scientific">Priapulus caudatus</name>
    <name type="common">Priapulid worm</name>
    <dbReference type="NCBI Taxonomy" id="37621"/>
    <lineage>
        <taxon>Eukaryota</taxon>
        <taxon>Metazoa</taxon>
        <taxon>Ecdysozoa</taxon>
        <taxon>Scalidophora</taxon>
        <taxon>Priapulida</taxon>
        <taxon>Priapulimorpha</taxon>
        <taxon>Priapulimorphida</taxon>
        <taxon>Priapulidae</taxon>
        <taxon>Priapulus</taxon>
    </lineage>
</organism>
<evidence type="ECO:0000313" key="2">
    <source>
        <dbReference type="RefSeq" id="XP_014668476.1"/>
    </source>
</evidence>
<protein>
    <submittedName>
        <fullName evidence="2">Protein SZT2-like</fullName>
    </submittedName>
</protein>
<sequence length="255" mass="28479">MFGADDGTRNSEEYSNYLESRCSSQLSLQKRDADDEESWSLCGRPSKSSLPDDCVALCVHGVADPGPEIREELVQVLQNRLDEAVLDMVTVMFSRNPMHKLTPEDVQFIQKPGEPPSCVIQFTLLTHAIPYLQAVSHYLRQNLMQFLHTPKYVDNRPEHHFQENVTAEDRGERSVTPFTEGDVFLYNRPPASGQQGIACIGLSFVGASKKLDIHPCPKAATTWLKEASAECFDALTHSDTYIDGQLGPQFPGMHP</sequence>
<dbReference type="PANTHER" id="PTHR14918:SF3">
    <property type="entry name" value="KICSTOR COMPLEX PROTEIN SZT2"/>
    <property type="match status" value="1"/>
</dbReference>